<protein>
    <submittedName>
        <fullName evidence="1">2836_t:CDS:1</fullName>
    </submittedName>
</protein>
<evidence type="ECO:0000313" key="1">
    <source>
        <dbReference type="EMBL" id="CAG8778267.1"/>
    </source>
</evidence>
<evidence type="ECO:0000313" key="2">
    <source>
        <dbReference type="Proteomes" id="UP000789920"/>
    </source>
</evidence>
<dbReference type="Proteomes" id="UP000789920">
    <property type="component" value="Unassembled WGS sequence"/>
</dbReference>
<name>A0ACA9R6B8_9GLOM</name>
<reference evidence="1" key="1">
    <citation type="submission" date="2021-06" db="EMBL/GenBank/DDBJ databases">
        <authorList>
            <person name="Kallberg Y."/>
            <person name="Tangrot J."/>
            <person name="Rosling A."/>
        </authorList>
    </citation>
    <scope>NUCLEOTIDE SEQUENCE</scope>
    <source>
        <strain evidence="1">MA461A</strain>
    </source>
</reference>
<proteinExistence type="predicted"/>
<organism evidence="1 2">
    <name type="scientific">Racocetra persica</name>
    <dbReference type="NCBI Taxonomy" id="160502"/>
    <lineage>
        <taxon>Eukaryota</taxon>
        <taxon>Fungi</taxon>
        <taxon>Fungi incertae sedis</taxon>
        <taxon>Mucoromycota</taxon>
        <taxon>Glomeromycotina</taxon>
        <taxon>Glomeromycetes</taxon>
        <taxon>Diversisporales</taxon>
        <taxon>Gigasporaceae</taxon>
        <taxon>Racocetra</taxon>
    </lineage>
</organism>
<accession>A0ACA9R6B8</accession>
<sequence>MTNKQEFQQELKEKIKEGVKLSDLKKKKLEGNSTQFIHGIPTPPPTPPLKPTQEDNLPPPIRISENKQIKELQGQVKYWSNTAANYLKSLQKLTAENDNLKEEIKKIKPTKTQTELEKALQEANQKIREKSLNNKKSEEQQKNNLLQENIKKLQTKINEQEKTIESLQNQAKNKDNNQEQPIKSFFCDGCQLTKSGEYIKRKIDSPFEP</sequence>
<feature type="non-terminal residue" evidence="1">
    <location>
        <position position="209"/>
    </location>
</feature>
<dbReference type="EMBL" id="CAJVQC010043800">
    <property type="protein sequence ID" value="CAG8778267.1"/>
    <property type="molecule type" value="Genomic_DNA"/>
</dbReference>
<keyword evidence="2" id="KW-1185">Reference proteome</keyword>
<comment type="caution">
    <text evidence="1">The sequence shown here is derived from an EMBL/GenBank/DDBJ whole genome shotgun (WGS) entry which is preliminary data.</text>
</comment>
<gene>
    <name evidence="1" type="ORF">RPERSI_LOCUS17208</name>
</gene>